<keyword evidence="2" id="KW-0813">Transport</keyword>
<gene>
    <name evidence="11" type="ORF">SAMN05216249_12026</name>
</gene>
<dbReference type="InterPro" id="IPR039421">
    <property type="entry name" value="Type_1_exporter"/>
</dbReference>
<comment type="subcellular location">
    <subcellularLocation>
        <location evidence="1">Cell membrane</location>
        <topology evidence="1">Multi-pass membrane protein</topology>
    </subcellularLocation>
</comment>
<feature type="transmembrane region" description="Helical" evidence="8">
    <location>
        <begin position="247"/>
        <end position="269"/>
    </location>
</feature>
<dbReference type="Pfam" id="PF00005">
    <property type="entry name" value="ABC_tran"/>
    <property type="match status" value="1"/>
</dbReference>
<reference evidence="11 12" key="1">
    <citation type="submission" date="2016-10" db="EMBL/GenBank/DDBJ databases">
        <authorList>
            <person name="de Groot N.N."/>
        </authorList>
    </citation>
    <scope>NUCLEOTIDE SEQUENCE [LARGE SCALE GENOMIC DNA]</scope>
    <source>
        <strain evidence="11 12">DSM 5522</strain>
    </source>
</reference>
<feature type="transmembrane region" description="Helical" evidence="8">
    <location>
        <begin position="161"/>
        <end position="179"/>
    </location>
</feature>
<dbReference type="AlphaFoldDB" id="A0A1I1A3X5"/>
<feature type="domain" description="ABC transporter" evidence="9">
    <location>
        <begin position="335"/>
        <end position="568"/>
    </location>
</feature>
<dbReference type="PANTHER" id="PTHR43394:SF1">
    <property type="entry name" value="ATP-BINDING CASSETTE SUB-FAMILY B MEMBER 10, MITOCHONDRIAL"/>
    <property type="match status" value="1"/>
</dbReference>
<dbReference type="Pfam" id="PF00664">
    <property type="entry name" value="ABC_membrane"/>
    <property type="match status" value="1"/>
</dbReference>
<dbReference type="PANTHER" id="PTHR43394">
    <property type="entry name" value="ATP-DEPENDENT PERMEASE MDL1, MITOCHONDRIAL"/>
    <property type="match status" value="1"/>
</dbReference>
<evidence type="ECO:0000256" key="3">
    <source>
        <dbReference type="ARBA" id="ARBA00022692"/>
    </source>
</evidence>
<dbReference type="FunFam" id="3.40.50.300:FF:000287">
    <property type="entry name" value="Multidrug ABC transporter ATP-binding protein"/>
    <property type="match status" value="1"/>
</dbReference>
<feature type="transmembrane region" description="Helical" evidence="8">
    <location>
        <begin position="57"/>
        <end position="77"/>
    </location>
</feature>
<evidence type="ECO:0000259" key="10">
    <source>
        <dbReference type="PROSITE" id="PS50929"/>
    </source>
</evidence>
<dbReference type="GO" id="GO:0016887">
    <property type="term" value="F:ATP hydrolysis activity"/>
    <property type="evidence" value="ECO:0007669"/>
    <property type="project" value="InterPro"/>
</dbReference>
<dbReference type="SMART" id="SM00382">
    <property type="entry name" value="AAA"/>
    <property type="match status" value="1"/>
</dbReference>
<dbReference type="SUPFAM" id="SSF90123">
    <property type="entry name" value="ABC transporter transmembrane region"/>
    <property type="match status" value="1"/>
</dbReference>
<dbReference type="PROSITE" id="PS50929">
    <property type="entry name" value="ABC_TM1F"/>
    <property type="match status" value="1"/>
</dbReference>
<dbReference type="EMBL" id="FOJY01000020">
    <property type="protein sequence ID" value="SFB32056.1"/>
    <property type="molecule type" value="Genomic_DNA"/>
</dbReference>
<dbReference type="RefSeq" id="WP_092874075.1">
    <property type="nucleotide sequence ID" value="NZ_FOJY01000020.1"/>
</dbReference>
<feature type="transmembrane region" description="Helical" evidence="8">
    <location>
        <begin position="20"/>
        <end position="45"/>
    </location>
</feature>
<evidence type="ECO:0000313" key="11">
    <source>
        <dbReference type="EMBL" id="SFB32056.1"/>
    </source>
</evidence>
<keyword evidence="6 8" id="KW-1133">Transmembrane helix</keyword>
<evidence type="ECO:0000256" key="8">
    <source>
        <dbReference type="SAM" id="Phobius"/>
    </source>
</evidence>
<dbReference type="PROSITE" id="PS50893">
    <property type="entry name" value="ABC_TRANSPORTER_2"/>
    <property type="match status" value="1"/>
</dbReference>
<dbReference type="InterPro" id="IPR017871">
    <property type="entry name" value="ABC_transporter-like_CS"/>
</dbReference>
<feature type="transmembrane region" description="Helical" evidence="8">
    <location>
        <begin position="132"/>
        <end position="155"/>
    </location>
</feature>
<dbReference type="GO" id="GO:0015421">
    <property type="term" value="F:ABC-type oligopeptide transporter activity"/>
    <property type="evidence" value="ECO:0007669"/>
    <property type="project" value="TreeGrafter"/>
</dbReference>
<accession>A0A1I1A3X5</accession>
<keyword evidence="12" id="KW-1185">Reference proteome</keyword>
<evidence type="ECO:0000256" key="7">
    <source>
        <dbReference type="ARBA" id="ARBA00023136"/>
    </source>
</evidence>
<dbReference type="PROSITE" id="PS00211">
    <property type="entry name" value="ABC_TRANSPORTER_1"/>
    <property type="match status" value="1"/>
</dbReference>
<proteinExistence type="predicted"/>
<dbReference type="GO" id="GO:0005524">
    <property type="term" value="F:ATP binding"/>
    <property type="evidence" value="ECO:0007669"/>
    <property type="project" value="UniProtKB-KW"/>
</dbReference>
<protein>
    <submittedName>
        <fullName evidence="11">ATP-binding cassette, subfamily B</fullName>
    </submittedName>
</protein>
<dbReference type="Gene3D" id="3.40.50.300">
    <property type="entry name" value="P-loop containing nucleotide triphosphate hydrolases"/>
    <property type="match status" value="1"/>
</dbReference>
<name>A0A1I1A3X5_9FIRM</name>
<dbReference type="Gene3D" id="1.20.1560.10">
    <property type="entry name" value="ABC transporter type 1, transmembrane domain"/>
    <property type="match status" value="1"/>
</dbReference>
<evidence type="ECO:0000256" key="1">
    <source>
        <dbReference type="ARBA" id="ARBA00004651"/>
    </source>
</evidence>
<dbReference type="GO" id="GO:0005886">
    <property type="term" value="C:plasma membrane"/>
    <property type="evidence" value="ECO:0007669"/>
    <property type="project" value="UniProtKB-SubCell"/>
</dbReference>
<dbReference type="InterPro" id="IPR036640">
    <property type="entry name" value="ABC1_TM_sf"/>
</dbReference>
<keyword evidence="3 8" id="KW-0812">Transmembrane</keyword>
<dbReference type="STRING" id="1120918.SAMN05216249_12026"/>
<keyword evidence="5 11" id="KW-0067">ATP-binding</keyword>
<dbReference type="InterPro" id="IPR003439">
    <property type="entry name" value="ABC_transporter-like_ATP-bd"/>
</dbReference>
<dbReference type="InterPro" id="IPR027417">
    <property type="entry name" value="P-loop_NTPase"/>
</dbReference>
<keyword evidence="4" id="KW-0547">Nucleotide-binding</keyword>
<evidence type="ECO:0000256" key="4">
    <source>
        <dbReference type="ARBA" id="ARBA00022741"/>
    </source>
</evidence>
<sequence length="578" mass="64157">MFRTLKMYFEFANKENRKKLLSAMVLGVLKAMFAMLKIPAIAVIIQGILDNNMTRNAIWTSFGIMCLSIIGQVLVGLKTTMLQTEAGYNTCSGKRIEIAEHLRYLPMGFFNTNSLGQITNITTNTMEQFADVATLVVMITSQGIITTAVIFVFLAFFDIRIALILLAGILIFSFFNTLMQKATIPVAPRTAKAGENLVSAVIEYIQGIAEVKNFNLTQKSAKKLESTIKEKQAADTKMEFTVIPYMFLQGLSTKLTGVIMCLLSIYFYFTGSMPLLYTIIMTISSFMIYESLDMMGGFSALMRNVNIIVDKANDVLSLTPMDIDGEDITPSKMDIELKNVSFAYEDKTIIDNVSLKIPEKTTTAIVGPSGGGKTTLTNLMARFWDVGSGEVFLGGKNVKEYSFDSLMKNFSFVFQRVYLFEDTIANNIRFGEPEASMDKVIKAAKKARCHDFIMSLPEGYDTKIGEGGASLSGGEKQRISIARAIMKNAPIIILDEATANVDPENEAELTRAIEELTKDKTIIMIAHRLKTVRNANQILVVSDGKIVQKGTHDELMAKEGIYKNFVSERKEAVSWKIA</sequence>
<dbReference type="OrthoDB" id="9762778at2"/>
<organism evidence="11 12">
    <name type="scientific">Acetitomaculum ruminis DSM 5522</name>
    <dbReference type="NCBI Taxonomy" id="1120918"/>
    <lineage>
        <taxon>Bacteria</taxon>
        <taxon>Bacillati</taxon>
        <taxon>Bacillota</taxon>
        <taxon>Clostridia</taxon>
        <taxon>Lachnospirales</taxon>
        <taxon>Lachnospiraceae</taxon>
        <taxon>Acetitomaculum</taxon>
    </lineage>
</organism>
<dbReference type="Proteomes" id="UP000198838">
    <property type="component" value="Unassembled WGS sequence"/>
</dbReference>
<keyword evidence="7 8" id="KW-0472">Membrane</keyword>
<evidence type="ECO:0000256" key="2">
    <source>
        <dbReference type="ARBA" id="ARBA00022448"/>
    </source>
</evidence>
<evidence type="ECO:0000256" key="5">
    <source>
        <dbReference type="ARBA" id="ARBA00022840"/>
    </source>
</evidence>
<evidence type="ECO:0000313" key="12">
    <source>
        <dbReference type="Proteomes" id="UP000198838"/>
    </source>
</evidence>
<evidence type="ECO:0000256" key="6">
    <source>
        <dbReference type="ARBA" id="ARBA00022989"/>
    </source>
</evidence>
<evidence type="ECO:0000259" key="9">
    <source>
        <dbReference type="PROSITE" id="PS50893"/>
    </source>
</evidence>
<dbReference type="InterPro" id="IPR003593">
    <property type="entry name" value="AAA+_ATPase"/>
</dbReference>
<dbReference type="SUPFAM" id="SSF52540">
    <property type="entry name" value="P-loop containing nucleoside triphosphate hydrolases"/>
    <property type="match status" value="1"/>
</dbReference>
<dbReference type="InterPro" id="IPR011527">
    <property type="entry name" value="ABC1_TM_dom"/>
</dbReference>
<feature type="domain" description="ABC transmembrane type-1" evidence="10">
    <location>
        <begin position="39"/>
        <end position="304"/>
    </location>
</feature>